<dbReference type="GO" id="GO:0005886">
    <property type="term" value="C:plasma membrane"/>
    <property type="evidence" value="ECO:0007669"/>
    <property type="project" value="UniProtKB-SubCell"/>
</dbReference>
<gene>
    <name evidence="8" type="ORF">UMC4404_15921</name>
</gene>
<sequence length="388" mass="44412">MRKNLNLMYIISFLQGLIFYGPVSLIYKIQKGVSVKEAFFLEFFLLMITVFTEVLWGYFADKYGYKKTLIISYFLFFLSRVTLIFCNSFVSFFIETCIRGISVSGISGCDIAFLYSSCSENESEKVFGRYRAYNSTGFFISSILSVFIVGKSIELAIFFTSIAYGINVLIMYFTSDVEYKVDKKKESFNLKDSFKDRNLIKQMLVFVIATSLICEITYGITINLSQIHFKNIGFDFKFFGFITAFSELASLLSSKTYIFTNKFGQTKTLKFIITSTLIFVFILTFTENIIFSIVCIISLSGLTAMSSPIVLDIQNKFIKKNRATILSIYSMIGNIFAAIINILIGFLADMYVKYSFMLCFFILLIGVYGVYIYLSKTPKIETKIIRSK</sequence>
<keyword evidence="5 6" id="KW-0472">Membrane</keyword>
<comment type="caution">
    <text evidence="8">The sequence shown here is derived from an EMBL/GenBank/DDBJ whole genome shotgun (WGS) entry which is preliminary data.</text>
</comment>
<dbReference type="AlphaFoldDB" id="A0A9P1L547"/>
<dbReference type="InterPro" id="IPR053160">
    <property type="entry name" value="MFS_DHA3_Transporter"/>
</dbReference>
<comment type="subcellular location">
    <subcellularLocation>
        <location evidence="1">Cell membrane</location>
        <topology evidence="1">Multi-pass membrane protein</topology>
    </subcellularLocation>
</comment>
<feature type="transmembrane region" description="Helical" evidence="6">
    <location>
        <begin position="7"/>
        <end position="27"/>
    </location>
</feature>
<dbReference type="Pfam" id="PF07690">
    <property type="entry name" value="MFS_1"/>
    <property type="match status" value="1"/>
</dbReference>
<dbReference type="SUPFAM" id="SSF103473">
    <property type="entry name" value="MFS general substrate transporter"/>
    <property type="match status" value="1"/>
</dbReference>
<evidence type="ECO:0000313" key="8">
    <source>
        <dbReference type="EMBL" id="CEO33612.1"/>
    </source>
</evidence>
<dbReference type="EMBL" id="CDNY01000003">
    <property type="protein sequence ID" value="CEO33612.1"/>
    <property type="molecule type" value="Genomic_DNA"/>
</dbReference>
<evidence type="ECO:0000256" key="1">
    <source>
        <dbReference type="ARBA" id="ARBA00004651"/>
    </source>
</evidence>
<dbReference type="CDD" id="cd06174">
    <property type="entry name" value="MFS"/>
    <property type="match status" value="1"/>
</dbReference>
<evidence type="ECO:0000256" key="6">
    <source>
        <dbReference type="SAM" id="Phobius"/>
    </source>
</evidence>
<dbReference type="PANTHER" id="PTHR23530">
    <property type="entry name" value="TRANSPORT PROTEIN-RELATED"/>
    <property type="match status" value="1"/>
</dbReference>
<dbReference type="PROSITE" id="PS50850">
    <property type="entry name" value="MFS"/>
    <property type="match status" value="1"/>
</dbReference>
<feature type="transmembrane region" description="Helical" evidence="6">
    <location>
        <begin position="203"/>
        <end position="224"/>
    </location>
</feature>
<dbReference type="InterPro" id="IPR020846">
    <property type="entry name" value="MFS_dom"/>
</dbReference>
<feature type="transmembrane region" description="Helical" evidence="6">
    <location>
        <begin position="236"/>
        <end position="254"/>
    </location>
</feature>
<evidence type="ECO:0000313" key="9">
    <source>
        <dbReference type="Proteomes" id="UP000049685"/>
    </source>
</evidence>
<evidence type="ECO:0000256" key="2">
    <source>
        <dbReference type="ARBA" id="ARBA00022448"/>
    </source>
</evidence>
<feature type="domain" description="Major facilitator superfamily (MFS) profile" evidence="7">
    <location>
        <begin position="1"/>
        <end position="378"/>
    </location>
</feature>
<evidence type="ECO:0000256" key="5">
    <source>
        <dbReference type="ARBA" id="ARBA00023136"/>
    </source>
</evidence>
<dbReference type="PANTHER" id="PTHR23530:SF1">
    <property type="entry name" value="PERMEASE, MAJOR FACILITATOR SUPERFAMILY-RELATED"/>
    <property type="match status" value="1"/>
</dbReference>
<dbReference type="Gene3D" id="1.20.1250.20">
    <property type="entry name" value="MFS general substrate transporter like domains"/>
    <property type="match status" value="1"/>
</dbReference>
<feature type="transmembrane region" description="Helical" evidence="6">
    <location>
        <begin position="71"/>
        <end position="94"/>
    </location>
</feature>
<keyword evidence="2" id="KW-0813">Transport</keyword>
<name>A0A9P1L547_PARSO</name>
<dbReference type="InterPro" id="IPR036259">
    <property type="entry name" value="MFS_trans_sf"/>
</dbReference>
<keyword evidence="4 6" id="KW-1133">Transmembrane helix</keyword>
<accession>A0A9P1L547</accession>
<feature type="transmembrane region" description="Helical" evidence="6">
    <location>
        <begin position="155"/>
        <end position="175"/>
    </location>
</feature>
<protein>
    <submittedName>
        <fullName evidence="8">Major facilitator superfamily protein</fullName>
    </submittedName>
</protein>
<organism evidence="8 9">
    <name type="scientific">Paraclostridium sordellii</name>
    <name type="common">Clostridium sordellii</name>
    <dbReference type="NCBI Taxonomy" id="1505"/>
    <lineage>
        <taxon>Bacteria</taxon>
        <taxon>Bacillati</taxon>
        <taxon>Bacillota</taxon>
        <taxon>Clostridia</taxon>
        <taxon>Peptostreptococcales</taxon>
        <taxon>Peptostreptococcaceae</taxon>
        <taxon>Paraclostridium</taxon>
    </lineage>
</organism>
<evidence type="ECO:0000256" key="3">
    <source>
        <dbReference type="ARBA" id="ARBA00022692"/>
    </source>
</evidence>
<keyword evidence="3 6" id="KW-0812">Transmembrane</keyword>
<feature type="transmembrane region" description="Helical" evidence="6">
    <location>
        <begin position="354"/>
        <end position="374"/>
    </location>
</feature>
<feature type="transmembrane region" description="Helical" evidence="6">
    <location>
        <begin position="39"/>
        <end position="59"/>
    </location>
</feature>
<proteinExistence type="predicted"/>
<evidence type="ECO:0000256" key="4">
    <source>
        <dbReference type="ARBA" id="ARBA00022989"/>
    </source>
</evidence>
<reference evidence="9" key="1">
    <citation type="submission" date="2015-01" db="EMBL/GenBank/DDBJ databases">
        <authorList>
            <person name="Aslett A.Martin."/>
            <person name="De Silva Nishadi"/>
        </authorList>
    </citation>
    <scope>NUCLEOTIDE SEQUENCE [LARGE SCALE GENOMIC DNA]</scope>
    <source>
        <strain evidence="9">UMC4404</strain>
    </source>
</reference>
<dbReference type="InterPro" id="IPR011701">
    <property type="entry name" value="MFS"/>
</dbReference>
<dbReference type="GO" id="GO:0022857">
    <property type="term" value="F:transmembrane transporter activity"/>
    <property type="evidence" value="ECO:0007669"/>
    <property type="project" value="InterPro"/>
</dbReference>
<evidence type="ECO:0000259" key="7">
    <source>
        <dbReference type="PROSITE" id="PS50850"/>
    </source>
</evidence>
<feature type="transmembrane region" description="Helical" evidence="6">
    <location>
        <begin position="130"/>
        <end position="149"/>
    </location>
</feature>
<feature type="transmembrane region" description="Helical" evidence="6">
    <location>
        <begin position="323"/>
        <end position="348"/>
    </location>
</feature>
<feature type="transmembrane region" description="Helical" evidence="6">
    <location>
        <begin position="289"/>
        <end position="311"/>
    </location>
</feature>
<feature type="transmembrane region" description="Helical" evidence="6">
    <location>
        <begin position="266"/>
        <end position="283"/>
    </location>
</feature>
<dbReference type="RefSeq" id="WP_021129358.1">
    <property type="nucleotide sequence ID" value="NZ_CDNQ01000003.1"/>
</dbReference>
<dbReference type="Proteomes" id="UP000049685">
    <property type="component" value="Unassembled WGS sequence"/>
</dbReference>